<dbReference type="EMBL" id="NMUH01003840">
    <property type="protein sequence ID" value="MQM07286.1"/>
    <property type="molecule type" value="Genomic_DNA"/>
</dbReference>
<gene>
    <name evidence="2" type="ORF">Taro_040125</name>
</gene>
<feature type="region of interest" description="Disordered" evidence="1">
    <location>
        <begin position="223"/>
        <end position="243"/>
    </location>
</feature>
<feature type="region of interest" description="Disordered" evidence="1">
    <location>
        <begin position="34"/>
        <end position="54"/>
    </location>
</feature>
<feature type="compositionally biased region" description="Polar residues" evidence="1">
    <location>
        <begin position="34"/>
        <end position="44"/>
    </location>
</feature>
<feature type="region of interest" description="Disordered" evidence="1">
    <location>
        <begin position="317"/>
        <end position="369"/>
    </location>
</feature>
<evidence type="ECO:0000313" key="2">
    <source>
        <dbReference type="EMBL" id="MQM07286.1"/>
    </source>
</evidence>
<proteinExistence type="predicted"/>
<reference evidence="2" key="1">
    <citation type="submission" date="2017-07" db="EMBL/GenBank/DDBJ databases">
        <title>Taro Niue Genome Assembly and Annotation.</title>
        <authorList>
            <person name="Atibalentja N."/>
            <person name="Keating K."/>
            <person name="Fields C.J."/>
        </authorList>
    </citation>
    <scope>NUCLEOTIDE SEQUENCE</scope>
    <source>
        <strain evidence="2">Niue_2</strain>
        <tissue evidence="2">Leaf</tissue>
    </source>
</reference>
<feature type="compositionally biased region" description="Polar residues" evidence="1">
    <location>
        <begin position="223"/>
        <end position="239"/>
    </location>
</feature>
<dbReference type="Proteomes" id="UP000652761">
    <property type="component" value="Unassembled WGS sequence"/>
</dbReference>
<feature type="compositionally biased region" description="Basic and acidic residues" evidence="1">
    <location>
        <begin position="358"/>
        <end position="369"/>
    </location>
</feature>
<evidence type="ECO:0000313" key="3">
    <source>
        <dbReference type="Proteomes" id="UP000652761"/>
    </source>
</evidence>
<dbReference type="AlphaFoldDB" id="A0A843WHS7"/>
<evidence type="ECO:0000256" key="1">
    <source>
        <dbReference type="SAM" id="MobiDB-lite"/>
    </source>
</evidence>
<accession>A0A843WHS7</accession>
<protein>
    <submittedName>
        <fullName evidence="2">Uncharacterized protein</fullName>
    </submittedName>
</protein>
<name>A0A843WHS7_COLES</name>
<keyword evidence="3" id="KW-1185">Reference proteome</keyword>
<sequence>MLNLESSYSGCCLGRRAQFGVVVLQVDTRSGQVDTRPSFQQTSLPDWDSREGRHTPAETQKCEFLCTRGCLGFRRFDLGFRAHAPQSTLWTYGAINTHVPCTPKEREPIHYQKKPFGGQRGFSRSVSISRSCKPSFQEEGQGNQGESLERRLLCKAREQIQLKRLRRRRISDISDAIKVASLRAQLAAAEARAEEAERDLAAWSGELQDALAREADTRAELTEASQELSELRSQVTQQGADLPREAAEAQMRLSLEREDRERERARWVEERDRLTQQLVEACTSFGIAECLRQAVEDQYRSGRERAREQGRGSLFIESLVATSKGSHAPMRPPAPRLAVDPGEAESSRQQRPAEGAGESDHPAEDGCEC</sequence>
<organism evidence="2 3">
    <name type="scientific">Colocasia esculenta</name>
    <name type="common">Wild taro</name>
    <name type="synonym">Arum esculentum</name>
    <dbReference type="NCBI Taxonomy" id="4460"/>
    <lineage>
        <taxon>Eukaryota</taxon>
        <taxon>Viridiplantae</taxon>
        <taxon>Streptophyta</taxon>
        <taxon>Embryophyta</taxon>
        <taxon>Tracheophyta</taxon>
        <taxon>Spermatophyta</taxon>
        <taxon>Magnoliopsida</taxon>
        <taxon>Liliopsida</taxon>
        <taxon>Araceae</taxon>
        <taxon>Aroideae</taxon>
        <taxon>Colocasieae</taxon>
        <taxon>Colocasia</taxon>
    </lineage>
</organism>
<comment type="caution">
    <text evidence="2">The sequence shown here is derived from an EMBL/GenBank/DDBJ whole genome shotgun (WGS) entry which is preliminary data.</text>
</comment>